<evidence type="ECO:0000259" key="3">
    <source>
        <dbReference type="PROSITE" id="PS51459"/>
    </source>
</evidence>
<dbReference type="Gene3D" id="1.10.3290.10">
    <property type="entry name" value="Fido-like domain"/>
    <property type="match status" value="1"/>
</dbReference>
<dbReference type="OrthoDB" id="9813719at2"/>
<protein>
    <submittedName>
        <fullName evidence="4">Fic family protein</fullName>
    </submittedName>
</protein>
<dbReference type="PROSITE" id="PS51459">
    <property type="entry name" value="FIDO"/>
    <property type="match status" value="1"/>
</dbReference>
<dbReference type="PANTHER" id="PTHR13504:SF38">
    <property type="entry name" value="FIDO DOMAIN-CONTAINING PROTEIN"/>
    <property type="match status" value="1"/>
</dbReference>
<evidence type="ECO:0000313" key="5">
    <source>
        <dbReference type="Proteomes" id="UP000192708"/>
    </source>
</evidence>
<accession>A0A1W1Y2D7</accession>
<gene>
    <name evidence="4" type="ORF">SAMN06296008_101146</name>
</gene>
<dbReference type="STRING" id="1938817.SAMN06296008_101146"/>
<feature type="binding site" evidence="2">
    <location>
        <begin position="162"/>
        <end position="165"/>
    </location>
    <ligand>
        <name>ATP</name>
        <dbReference type="ChEBI" id="CHEBI:30616"/>
    </ligand>
</feature>
<evidence type="ECO:0000313" key="4">
    <source>
        <dbReference type="EMBL" id="SMC30316.1"/>
    </source>
</evidence>
<feature type="domain" description="Fido" evidence="3">
    <location>
        <begin position="121"/>
        <end position="282"/>
    </location>
</feature>
<keyword evidence="5" id="KW-1185">Reference proteome</keyword>
<dbReference type="SUPFAM" id="SSF140931">
    <property type="entry name" value="Fic-like"/>
    <property type="match status" value="1"/>
</dbReference>
<reference evidence="4 5" key="1">
    <citation type="submission" date="2017-04" db="EMBL/GenBank/DDBJ databases">
        <authorList>
            <person name="Afonso C.L."/>
            <person name="Miller P.J."/>
            <person name="Scott M.A."/>
            <person name="Spackman E."/>
            <person name="Goraichik I."/>
            <person name="Dimitrov K.M."/>
            <person name="Suarez D.L."/>
            <person name="Swayne D.E."/>
        </authorList>
    </citation>
    <scope>NUCLEOTIDE SEQUENCE [LARGE SCALE GENOMIC DNA]</scope>
    <source>
        <strain evidence="4 5">VK13</strain>
    </source>
</reference>
<proteinExistence type="predicted"/>
<dbReference type="AlphaFoldDB" id="A0A1W1Y2D7"/>
<dbReference type="InterPro" id="IPR003812">
    <property type="entry name" value="Fido"/>
</dbReference>
<evidence type="ECO:0000256" key="1">
    <source>
        <dbReference type="PIRSR" id="PIRSR640198-1"/>
    </source>
</evidence>
<sequence>MSQIITSHYSKIHQFEPLLPQTKLESLNPKAIEIIERSSRLGLGIHSSTLASIQELVRSMNSYYSNRIEGQGTHPVNIERALVKDFSDKPNTAKLQRIAVAYIEAEKELEKFTTLGLETTLSSSILVDAHQALYSRLAPQDRTTPDARIIEPGQIRKEDVTVGIHEPPIWTSVPNFLARMDNVYAKSVSFQQGLIAIACEHQRAMWVHPFLDGNGRAVRLQTHLSLLPLTKGLWSMNRGLARNRDAYYAYLSAADSPRQGDLDGRGNLSDKSLSKWCDWFLNIANDQVSFMEKMLELTKMKNHIEALIIFWSSQDKLIRKEAIIPLYHLYLTGPLNRGDFLQMTGLGERNARSLLSRLIQIGLIKSKSHKSPVQFAFPLKALQFLLPNLYPEAATTSDD</sequence>
<organism evidence="4 5">
    <name type="scientific">Polynucleobacter kasalickyi</name>
    <dbReference type="NCBI Taxonomy" id="1938817"/>
    <lineage>
        <taxon>Bacteria</taxon>
        <taxon>Pseudomonadati</taxon>
        <taxon>Pseudomonadota</taxon>
        <taxon>Betaproteobacteria</taxon>
        <taxon>Burkholderiales</taxon>
        <taxon>Burkholderiaceae</taxon>
        <taxon>Polynucleobacter</taxon>
    </lineage>
</organism>
<dbReference type="PANTHER" id="PTHR13504">
    <property type="entry name" value="FIDO DOMAIN-CONTAINING PROTEIN DDB_G0283145"/>
    <property type="match status" value="1"/>
</dbReference>
<dbReference type="InterPro" id="IPR040198">
    <property type="entry name" value="Fido_containing"/>
</dbReference>
<dbReference type="GO" id="GO:0005524">
    <property type="term" value="F:ATP binding"/>
    <property type="evidence" value="ECO:0007669"/>
    <property type="project" value="UniProtKB-KW"/>
</dbReference>
<evidence type="ECO:0000256" key="2">
    <source>
        <dbReference type="PIRSR" id="PIRSR640198-2"/>
    </source>
</evidence>
<name>A0A1W1Y2D7_9BURK</name>
<feature type="binding site" evidence="2">
    <location>
        <begin position="247"/>
        <end position="248"/>
    </location>
    <ligand>
        <name>ATP</name>
        <dbReference type="ChEBI" id="CHEBI:30616"/>
    </ligand>
</feature>
<dbReference type="InterPro" id="IPR036597">
    <property type="entry name" value="Fido-like_dom_sf"/>
</dbReference>
<keyword evidence="2" id="KW-0547">Nucleotide-binding</keyword>
<dbReference type="Proteomes" id="UP000192708">
    <property type="component" value="Unassembled WGS sequence"/>
</dbReference>
<feature type="binding site" evidence="2">
    <location>
        <begin position="212"/>
        <end position="219"/>
    </location>
    <ligand>
        <name>ATP</name>
        <dbReference type="ChEBI" id="CHEBI:30616"/>
    </ligand>
</feature>
<feature type="active site" evidence="1">
    <location>
        <position position="208"/>
    </location>
</feature>
<keyword evidence="2" id="KW-0067">ATP-binding</keyword>
<dbReference type="Pfam" id="PF02661">
    <property type="entry name" value="Fic"/>
    <property type="match status" value="1"/>
</dbReference>
<dbReference type="EMBL" id="FWXJ01000001">
    <property type="protein sequence ID" value="SMC30316.1"/>
    <property type="molecule type" value="Genomic_DNA"/>
</dbReference>